<dbReference type="Gene3D" id="3.80.10.10">
    <property type="entry name" value="Ribonuclease Inhibitor"/>
    <property type="match status" value="3"/>
</dbReference>
<dbReference type="InterPro" id="IPR032675">
    <property type="entry name" value="LRR_dom_sf"/>
</dbReference>
<feature type="domain" description="Disease resistance protein At4g27190-like leucine-rich repeats" evidence="2">
    <location>
        <begin position="517"/>
        <end position="651"/>
    </location>
</feature>
<keyword evidence="1" id="KW-0611">Plant defense</keyword>
<dbReference type="EMBL" id="CP126661">
    <property type="protein sequence ID" value="WKA03296.1"/>
    <property type="molecule type" value="Genomic_DNA"/>
</dbReference>
<evidence type="ECO:0000313" key="3">
    <source>
        <dbReference type="EMBL" id="WKA03296.1"/>
    </source>
</evidence>
<dbReference type="Pfam" id="PF23247">
    <property type="entry name" value="LRR_RPS2"/>
    <property type="match status" value="3"/>
</dbReference>
<dbReference type="InterPro" id="IPR057135">
    <property type="entry name" value="At4g27190-like_LRR"/>
</dbReference>
<sequence length="679" mass="76812">MDEMVEQYGKELKYGNDVADTILFPQLPSLTLQHLPKLLNVCSEVKVLPSIYVSMKELRSTQVKSEGICLEGEPGTHILLSSKQEIWHGQIPPKSFCNLHSLHVENCASLLKVLPSYLLRSLQNLEVVILKNCDILEEVFDLEGLDVNNEHVRLLSKLTKLSLIGLPKLRHICNKDPRDNLCFQNLKWLNVDNCGSLRNLFPSSMASDPMPLGGVEVMATGSIIFPQLTHLSLESLPNLTNVYPGCHSLQQLDHGNLDMPFGVLFNEKVAFPSLELLNISGLDNVKKIWQNQLLEDSFSQLKEIRVASCGKMLNIFPSSMLNSLQSLQLLRVVDCSSLEVVYDMEWINVEEVVSATQLSKLVLYSLPNLKHIWNKDPYGILTFENLILLEVGYCQSLKYLFPASLVRDLVQLQDLQVSSCGVEELVAKENGPETAPRFVFPVMTSLRLTNLQQFKSFYPGTHTSEWPLLKKLEVRDCDRVKIFAYKFPTFQEIHMESNVDITIQQPLALFETVAFPNLEELTLDSNSATEIQQEQFPVESICKLRVLNVLRYGDNLVAIPSFMLHTLHNLEKLNVRRCGSVKEVVQLEELVDEESHAMALAKLREVQLHDLPELAHLCKENFKRGPRFQNLETLEVWNCDRLISLVPSSVTFQNLATLDVWSCGSLVNLLPPSTAKSLV</sequence>
<reference evidence="3 4" key="1">
    <citation type="journal article" date="2023" name="Hortic Res">
        <title>The complete reference genome for grapevine (Vitis vinifera L.) genetics and breeding.</title>
        <authorList>
            <person name="Shi X."/>
            <person name="Cao S."/>
            <person name="Wang X."/>
            <person name="Huang S."/>
            <person name="Wang Y."/>
            <person name="Liu Z."/>
            <person name="Liu W."/>
            <person name="Leng X."/>
            <person name="Peng Y."/>
            <person name="Wang N."/>
            <person name="Wang Y."/>
            <person name="Ma Z."/>
            <person name="Xu X."/>
            <person name="Zhang F."/>
            <person name="Xue H."/>
            <person name="Zhong H."/>
            <person name="Wang Y."/>
            <person name="Zhang K."/>
            <person name="Velt A."/>
            <person name="Avia K."/>
            <person name="Holtgrawe D."/>
            <person name="Grimplet J."/>
            <person name="Matus J.T."/>
            <person name="Ware D."/>
            <person name="Wu X."/>
            <person name="Wang H."/>
            <person name="Liu C."/>
            <person name="Fang Y."/>
            <person name="Rustenholz C."/>
            <person name="Cheng Z."/>
            <person name="Xiao H."/>
            <person name="Zhou Y."/>
        </authorList>
    </citation>
    <scope>NUCLEOTIDE SEQUENCE [LARGE SCALE GENOMIC DNA]</scope>
    <source>
        <strain evidence="4">cv. Pinot noir / PN40024</strain>
        <tissue evidence="3">Leaf</tissue>
    </source>
</reference>
<name>A0ABY9D9B8_VITVI</name>
<dbReference type="InterPro" id="IPR050905">
    <property type="entry name" value="Plant_NBS-LRR"/>
</dbReference>
<feature type="domain" description="Disease resistance protein At4g27190-like leucine-rich repeats" evidence="2">
    <location>
        <begin position="83"/>
        <end position="213"/>
    </location>
</feature>
<proteinExistence type="predicted"/>
<dbReference type="SUPFAM" id="SSF52047">
    <property type="entry name" value="RNI-like"/>
    <property type="match status" value="2"/>
</dbReference>
<accession>A0ABY9D9B8</accession>
<gene>
    <name evidence="3" type="ORF">VitviT2T_021414</name>
</gene>
<dbReference type="Proteomes" id="UP001227230">
    <property type="component" value="Chromosome 14"/>
</dbReference>
<dbReference type="PANTHER" id="PTHR33463">
    <property type="entry name" value="NB-ARC DOMAIN-CONTAINING PROTEIN-RELATED"/>
    <property type="match status" value="1"/>
</dbReference>
<evidence type="ECO:0000259" key="2">
    <source>
        <dbReference type="Pfam" id="PF23247"/>
    </source>
</evidence>
<feature type="domain" description="Disease resistance protein At4g27190-like leucine-rich repeats" evidence="2">
    <location>
        <begin position="277"/>
        <end position="421"/>
    </location>
</feature>
<organism evidence="3 4">
    <name type="scientific">Vitis vinifera</name>
    <name type="common">Grape</name>
    <dbReference type="NCBI Taxonomy" id="29760"/>
    <lineage>
        <taxon>Eukaryota</taxon>
        <taxon>Viridiplantae</taxon>
        <taxon>Streptophyta</taxon>
        <taxon>Embryophyta</taxon>
        <taxon>Tracheophyta</taxon>
        <taxon>Spermatophyta</taxon>
        <taxon>Magnoliopsida</taxon>
        <taxon>eudicotyledons</taxon>
        <taxon>Gunneridae</taxon>
        <taxon>Pentapetalae</taxon>
        <taxon>rosids</taxon>
        <taxon>Vitales</taxon>
        <taxon>Vitaceae</taxon>
        <taxon>Viteae</taxon>
        <taxon>Vitis</taxon>
    </lineage>
</organism>
<evidence type="ECO:0000256" key="1">
    <source>
        <dbReference type="ARBA" id="ARBA00022821"/>
    </source>
</evidence>
<keyword evidence="4" id="KW-1185">Reference proteome</keyword>
<evidence type="ECO:0000313" key="4">
    <source>
        <dbReference type="Proteomes" id="UP001227230"/>
    </source>
</evidence>
<dbReference type="PANTHER" id="PTHR33463:SF209">
    <property type="entry name" value="DISEASE RESISTANCE PROTEIN RPS2-LIKE"/>
    <property type="match status" value="1"/>
</dbReference>
<protein>
    <recommendedName>
        <fullName evidence="2">Disease resistance protein At4g27190-like leucine-rich repeats domain-containing protein</fullName>
    </recommendedName>
</protein>